<reference evidence="1" key="1">
    <citation type="journal article" date="2015" name="Nature">
        <title>Complex archaea that bridge the gap between prokaryotes and eukaryotes.</title>
        <authorList>
            <person name="Spang A."/>
            <person name="Saw J.H."/>
            <person name="Jorgensen S.L."/>
            <person name="Zaremba-Niedzwiedzka K."/>
            <person name="Martijn J."/>
            <person name="Lind A.E."/>
            <person name="van Eijk R."/>
            <person name="Schleper C."/>
            <person name="Guy L."/>
            <person name="Ettema T.J."/>
        </authorList>
    </citation>
    <scope>NUCLEOTIDE SEQUENCE</scope>
</reference>
<dbReference type="AlphaFoldDB" id="A0A0F9ABK6"/>
<accession>A0A0F9ABK6</accession>
<protein>
    <submittedName>
        <fullName evidence="1">Uncharacterized protein</fullName>
    </submittedName>
</protein>
<dbReference type="EMBL" id="LAZR01043498">
    <property type="protein sequence ID" value="KKL06929.1"/>
    <property type="molecule type" value="Genomic_DNA"/>
</dbReference>
<organism evidence="1">
    <name type="scientific">marine sediment metagenome</name>
    <dbReference type="NCBI Taxonomy" id="412755"/>
    <lineage>
        <taxon>unclassified sequences</taxon>
        <taxon>metagenomes</taxon>
        <taxon>ecological metagenomes</taxon>
    </lineage>
</organism>
<gene>
    <name evidence="1" type="ORF">LCGC14_2591130</name>
</gene>
<feature type="non-terminal residue" evidence="1">
    <location>
        <position position="1"/>
    </location>
</feature>
<name>A0A0F9ABK6_9ZZZZ</name>
<proteinExistence type="predicted"/>
<comment type="caution">
    <text evidence="1">The sequence shown here is derived from an EMBL/GenBank/DDBJ whole genome shotgun (WGS) entry which is preliminary data.</text>
</comment>
<sequence>YAWYEFLKRLPTEQRPFDIGIAQIEARLAFREISAHVNTPGDRSREVSNYG</sequence>
<evidence type="ECO:0000313" key="1">
    <source>
        <dbReference type="EMBL" id="KKL06929.1"/>
    </source>
</evidence>